<dbReference type="PANTHER" id="PTHR28626:SF3">
    <property type="entry name" value="SRR1-LIKE PROTEIN"/>
    <property type="match status" value="1"/>
</dbReference>
<evidence type="ECO:0000259" key="3">
    <source>
        <dbReference type="Pfam" id="PF07985"/>
    </source>
</evidence>
<sequence>MACNDDWQVAGRRKGAARRGQDPSNPKLASHQVSDCKLDKQKMTHAMNELRGENVWMEWRDLLSKRLLSNASDLSGDVSLQHCVCYGLGNFASCVSARYQLAMLLLLLETLQIPVGSCSVYDPVFSASECDALKELGFTVLTENEEGKRPVYQPTLFYLMHCGKALYNNLLWRNWTPQTLQKIIIIGNRFDGIQERMLQREFERDYSFLSNVISVCDETPLPCAPRFMDVFNDTALIQFPLEKLNKLPESLWIEPSEPLYQHCQDLEIIQREKKS</sequence>
<accession>A0AAN9CUT3</accession>
<organism evidence="4 5">
    <name type="scientific">Phoxinus phoxinus</name>
    <name type="common">Eurasian minnow</name>
    <dbReference type="NCBI Taxonomy" id="58324"/>
    <lineage>
        <taxon>Eukaryota</taxon>
        <taxon>Metazoa</taxon>
        <taxon>Chordata</taxon>
        <taxon>Craniata</taxon>
        <taxon>Vertebrata</taxon>
        <taxon>Euteleostomi</taxon>
        <taxon>Actinopterygii</taxon>
        <taxon>Neopterygii</taxon>
        <taxon>Teleostei</taxon>
        <taxon>Ostariophysi</taxon>
        <taxon>Cypriniformes</taxon>
        <taxon>Leuciscidae</taxon>
        <taxon>Phoxininae</taxon>
        <taxon>Phoxinus</taxon>
    </lineage>
</organism>
<dbReference type="PANTHER" id="PTHR28626">
    <property type="entry name" value="SRR1-LIKE PROTEIN"/>
    <property type="match status" value="1"/>
</dbReference>
<dbReference type="InterPro" id="IPR012942">
    <property type="entry name" value="SRR1-like"/>
</dbReference>
<dbReference type="Proteomes" id="UP001364617">
    <property type="component" value="Unassembled WGS sequence"/>
</dbReference>
<protein>
    <recommendedName>
        <fullName evidence="3">SRR1-like domain-containing protein</fullName>
    </recommendedName>
</protein>
<dbReference type="InterPro" id="IPR040044">
    <property type="entry name" value="SRR1L"/>
</dbReference>
<reference evidence="4 5" key="1">
    <citation type="submission" date="2024-02" db="EMBL/GenBank/DDBJ databases">
        <title>Chromosome-level genome assembly of the Eurasian Minnow (Phoxinus phoxinus).</title>
        <authorList>
            <person name="Oriowo T.O."/>
            <person name="Martin S."/>
            <person name="Stange M."/>
            <person name="Chrysostomakis Y."/>
            <person name="Brown T."/>
            <person name="Winkler S."/>
            <person name="Kukowka S."/>
            <person name="Myers E.W."/>
            <person name="Bohne A."/>
        </authorList>
    </citation>
    <scope>NUCLEOTIDE SEQUENCE [LARGE SCALE GENOMIC DNA]</scope>
    <source>
        <strain evidence="4">ZFMK-TIS-60720</strain>
        <tissue evidence="4">Whole Organism</tissue>
    </source>
</reference>
<comment type="caution">
    <text evidence="4">The sequence shown here is derived from an EMBL/GenBank/DDBJ whole genome shotgun (WGS) entry which is preliminary data.</text>
</comment>
<keyword evidence="5" id="KW-1185">Reference proteome</keyword>
<feature type="region of interest" description="Disordered" evidence="2">
    <location>
        <begin position="1"/>
        <end position="31"/>
    </location>
</feature>
<evidence type="ECO:0000313" key="4">
    <source>
        <dbReference type="EMBL" id="KAK7145527.1"/>
    </source>
</evidence>
<name>A0AAN9CUT3_9TELE</name>
<dbReference type="Pfam" id="PF07985">
    <property type="entry name" value="SRR1"/>
    <property type="match status" value="1"/>
</dbReference>
<feature type="domain" description="SRR1-like" evidence="3">
    <location>
        <begin position="76"/>
        <end position="236"/>
    </location>
</feature>
<evidence type="ECO:0000256" key="2">
    <source>
        <dbReference type="SAM" id="MobiDB-lite"/>
    </source>
</evidence>
<proteinExistence type="inferred from homology"/>
<comment type="similarity">
    <text evidence="1">Belongs to the SRR1 family.</text>
</comment>
<dbReference type="AlphaFoldDB" id="A0AAN9CUT3"/>
<gene>
    <name evidence="4" type="ORF">R3I93_013302</name>
</gene>
<dbReference type="GO" id="GO:0005737">
    <property type="term" value="C:cytoplasm"/>
    <property type="evidence" value="ECO:0007669"/>
    <property type="project" value="TreeGrafter"/>
</dbReference>
<evidence type="ECO:0000256" key="1">
    <source>
        <dbReference type="ARBA" id="ARBA00009856"/>
    </source>
</evidence>
<dbReference type="EMBL" id="JAYKXH010000014">
    <property type="protein sequence ID" value="KAK7145527.1"/>
    <property type="molecule type" value="Genomic_DNA"/>
</dbReference>
<evidence type="ECO:0000313" key="5">
    <source>
        <dbReference type="Proteomes" id="UP001364617"/>
    </source>
</evidence>
<dbReference type="GO" id="GO:0005634">
    <property type="term" value="C:nucleus"/>
    <property type="evidence" value="ECO:0007669"/>
    <property type="project" value="TreeGrafter"/>
</dbReference>